<reference evidence="1 2" key="1">
    <citation type="submission" date="2015-04" db="EMBL/GenBank/DDBJ databases">
        <authorList>
            <person name="Syromyatnikov M.Y."/>
            <person name="Popov V.N."/>
        </authorList>
    </citation>
    <scope>NUCLEOTIDE SEQUENCE [LARGE SCALE GENOMIC DNA]</scope>
    <source>
        <strain evidence="1">WF-38-12</strain>
    </source>
</reference>
<gene>
    <name evidence="1" type="ORF">PISL3812_08012</name>
</gene>
<dbReference type="EMBL" id="CVMT01000008">
    <property type="protein sequence ID" value="CRG90964.1"/>
    <property type="molecule type" value="Genomic_DNA"/>
</dbReference>
<keyword evidence="2" id="KW-1185">Reference proteome</keyword>
<evidence type="ECO:0000313" key="2">
    <source>
        <dbReference type="Proteomes" id="UP000054383"/>
    </source>
</evidence>
<dbReference type="AlphaFoldDB" id="A0A0U1M5Z3"/>
<accession>A0A0U1M5Z3</accession>
<protein>
    <submittedName>
        <fullName evidence="1">Uncharacterized protein</fullName>
    </submittedName>
</protein>
<sequence>MTFGTNTFHWHASNDLAAVYWLATEEAKAGSTGDQYAVLKLRNLALQQRAASLRLPGRLILLFYVKLERMVEDATGTSNQRLWYWNKLLAYIQKQPL</sequence>
<organism evidence="1 2">
    <name type="scientific">Talaromyces islandicus</name>
    <name type="common">Penicillium islandicum</name>
    <dbReference type="NCBI Taxonomy" id="28573"/>
    <lineage>
        <taxon>Eukaryota</taxon>
        <taxon>Fungi</taxon>
        <taxon>Dikarya</taxon>
        <taxon>Ascomycota</taxon>
        <taxon>Pezizomycotina</taxon>
        <taxon>Eurotiomycetes</taxon>
        <taxon>Eurotiomycetidae</taxon>
        <taxon>Eurotiales</taxon>
        <taxon>Trichocomaceae</taxon>
        <taxon>Talaromyces</taxon>
        <taxon>Talaromyces sect. Islandici</taxon>
    </lineage>
</organism>
<name>A0A0U1M5Z3_TALIS</name>
<evidence type="ECO:0000313" key="1">
    <source>
        <dbReference type="EMBL" id="CRG90964.1"/>
    </source>
</evidence>
<dbReference type="Proteomes" id="UP000054383">
    <property type="component" value="Unassembled WGS sequence"/>
</dbReference>
<proteinExistence type="predicted"/>